<gene>
    <name evidence="1" type="ORF">SS50377_18210</name>
</gene>
<dbReference type="AlphaFoldDB" id="V6LBT4"/>
<reference evidence="1" key="1">
    <citation type="journal article" date="2014" name="PLoS Genet.">
        <title>The Genome of Spironucleus salmonicida Highlights a Fish Pathogen Adapted to Fluctuating Environments.</title>
        <authorList>
            <person name="Xu F."/>
            <person name="Jerlstrom-Hultqvist J."/>
            <person name="Einarsson E."/>
            <person name="Astvaldsson A."/>
            <person name="Svard S.G."/>
            <person name="Andersson J.O."/>
        </authorList>
    </citation>
    <scope>NUCLEOTIDE SEQUENCE</scope>
</reference>
<name>V6LBT4_9EUKA</name>
<organism evidence="1">
    <name type="scientific">Spironucleus salmonicida</name>
    <dbReference type="NCBI Taxonomy" id="348837"/>
    <lineage>
        <taxon>Eukaryota</taxon>
        <taxon>Metamonada</taxon>
        <taxon>Diplomonadida</taxon>
        <taxon>Hexamitidae</taxon>
        <taxon>Hexamitinae</taxon>
        <taxon>Spironucleus</taxon>
    </lineage>
</organism>
<sequence length="91" mass="10565">MDKVLYAELCNRQLIVTVILLQIIVKHVVVSTKHGVALACQVIYFMMDYVLNVMKDTNKLIVFVFPFKNYQTGQLQEALQLFLQFQEQLLA</sequence>
<protein>
    <submittedName>
        <fullName evidence="1">Uncharacterized protein</fullName>
    </submittedName>
</protein>
<accession>V6LBT4</accession>
<proteinExistence type="predicted"/>
<dbReference type="EMBL" id="KI546166">
    <property type="protein sequence ID" value="EST41907.1"/>
    <property type="molecule type" value="Genomic_DNA"/>
</dbReference>
<evidence type="ECO:0000313" key="1">
    <source>
        <dbReference type="EMBL" id="EST41907.1"/>
    </source>
</evidence>